<organism evidence="2 3">
    <name type="scientific">Thauera aminoaromatica</name>
    <dbReference type="NCBI Taxonomy" id="164330"/>
    <lineage>
        <taxon>Bacteria</taxon>
        <taxon>Pseudomonadati</taxon>
        <taxon>Pseudomonadota</taxon>
        <taxon>Betaproteobacteria</taxon>
        <taxon>Rhodocyclales</taxon>
        <taxon>Zoogloeaceae</taxon>
        <taxon>Thauera</taxon>
    </lineage>
</organism>
<dbReference type="GO" id="GO:0015562">
    <property type="term" value="F:efflux transmembrane transporter activity"/>
    <property type="evidence" value="ECO:0007669"/>
    <property type="project" value="InterPro"/>
</dbReference>
<dbReference type="PANTHER" id="PTHR30203">
    <property type="entry name" value="OUTER MEMBRANE CATION EFFLUX PROTEIN"/>
    <property type="match status" value="1"/>
</dbReference>
<protein>
    <submittedName>
        <fullName evidence="2">TolC family protein</fullName>
    </submittedName>
</protein>
<reference evidence="2 3" key="1">
    <citation type="submission" date="2018-09" db="EMBL/GenBank/DDBJ databases">
        <title>Metagenome Assembled Genomes from an Advanced Water Purification Facility.</title>
        <authorList>
            <person name="Stamps B.W."/>
            <person name="Spear J.R."/>
        </authorList>
    </citation>
    <scope>NUCLEOTIDE SEQUENCE [LARGE SCALE GENOMIC DNA]</scope>
    <source>
        <strain evidence="2">Bin_27_1</strain>
    </source>
</reference>
<name>A0A5C7T7J3_THASP</name>
<proteinExistence type="inferred from homology"/>
<sequence>MRPLHFPDRHRRLLIALIALFPPLAGLAQGTEEARLSLPEAEKILLDANPAILQARAALAGARAGIDIAGARPNPQLTVGATSTDPGRNGSGSLWKQATDNTVRLDQLVERGNKRDLRLKAAGSNLSATGADLDNTVRLARIDLANAWLDLRAAREIRRIADENAALARRAADAAELRGKAGDLAGVDVARFAADAARVANDAVQAGLDLDRARIALALLLGNRVAPAGLQTTDEWPSAEPAPAGTEAERADLVAARRRVEQADALRELARAQRTRDVSVGLQYEHAPANANNAFSTTSYGLSLSVPLMFGNDYRGDIARSEADYGAAEQQLIATRAFVSSEQSRLRAEYAARQSRYRRLAEVVLPAAERAGRGADVAIQKGGMSLTDYLDTQRSLRAARIETIQARADLARAALMLRLAGDSQ</sequence>
<dbReference type="SUPFAM" id="SSF56954">
    <property type="entry name" value="Outer membrane efflux proteins (OEP)"/>
    <property type="match status" value="1"/>
</dbReference>
<evidence type="ECO:0000256" key="1">
    <source>
        <dbReference type="ARBA" id="ARBA00007613"/>
    </source>
</evidence>
<dbReference type="PANTHER" id="PTHR30203:SF30">
    <property type="entry name" value="OUTER MEMBRANE PROTEIN-RELATED"/>
    <property type="match status" value="1"/>
</dbReference>
<evidence type="ECO:0000313" key="3">
    <source>
        <dbReference type="Proteomes" id="UP000321192"/>
    </source>
</evidence>
<evidence type="ECO:0000313" key="2">
    <source>
        <dbReference type="EMBL" id="TXH90965.1"/>
    </source>
</evidence>
<gene>
    <name evidence="2" type="ORF">E6Q80_03095</name>
</gene>
<dbReference type="AlphaFoldDB" id="A0A5C7T7J3"/>
<dbReference type="EMBL" id="SSFD01000043">
    <property type="protein sequence ID" value="TXH90965.1"/>
    <property type="molecule type" value="Genomic_DNA"/>
</dbReference>
<dbReference type="RefSeq" id="WP_276656868.1">
    <property type="nucleotide sequence ID" value="NZ_SSFD01000043.1"/>
</dbReference>
<comment type="caution">
    <text evidence="2">The sequence shown here is derived from an EMBL/GenBank/DDBJ whole genome shotgun (WGS) entry which is preliminary data.</text>
</comment>
<dbReference type="InterPro" id="IPR010131">
    <property type="entry name" value="MdtP/NodT-like"/>
</dbReference>
<dbReference type="Pfam" id="PF02321">
    <property type="entry name" value="OEP"/>
    <property type="match status" value="2"/>
</dbReference>
<dbReference type="Proteomes" id="UP000321192">
    <property type="component" value="Unassembled WGS sequence"/>
</dbReference>
<accession>A0A5C7T7J3</accession>
<comment type="similarity">
    <text evidence="1">Belongs to the outer membrane factor (OMF) (TC 1.B.17) family.</text>
</comment>
<dbReference type="InterPro" id="IPR003423">
    <property type="entry name" value="OMP_efflux"/>
</dbReference>
<dbReference type="Gene3D" id="1.20.1600.10">
    <property type="entry name" value="Outer membrane efflux proteins (OEP)"/>
    <property type="match status" value="1"/>
</dbReference>